<dbReference type="SUPFAM" id="SSF53383">
    <property type="entry name" value="PLP-dependent transferases"/>
    <property type="match status" value="1"/>
</dbReference>
<dbReference type="OrthoDB" id="5419315at2759"/>
<reference evidence="4 5" key="1">
    <citation type="journal article" date="2011" name="PLoS Genet.">
        <title>Genomic analysis of the necrotrophic fungal pathogens Sclerotinia sclerotiorum and Botrytis cinerea.</title>
        <authorList>
            <person name="Amselem J."/>
            <person name="Cuomo C.A."/>
            <person name="van Kan J.A."/>
            <person name="Viaud M."/>
            <person name="Benito E.P."/>
            <person name="Couloux A."/>
            <person name="Coutinho P.M."/>
            <person name="de Vries R.P."/>
            <person name="Dyer P.S."/>
            <person name="Fillinger S."/>
            <person name="Fournier E."/>
            <person name="Gout L."/>
            <person name="Hahn M."/>
            <person name="Kohn L."/>
            <person name="Lapalu N."/>
            <person name="Plummer K.M."/>
            <person name="Pradier J.M."/>
            <person name="Quevillon E."/>
            <person name="Sharon A."/>
            <person name="Simon A."/>
            <person name="ten Have A."/>
            <person name="Tudzynski B."/>
            <person name="Tudzynski P."/>
            <person name="Wincker P."/>
            <person name="Andrew M."/>
            <person name="Anthouard V."/>
            <person name="Beever R.E."/>
            <person name="Beffa R."/>
            <person name="Benoit I."/>
            <person name="Bouzid O."/>
            <person name="Brault B."/>
            <person name="Chen Z."/>
            <person name="Choquer M."/>
            <person name="Collemare J."/>
            <person name="Cotton P."/>
            <person name="Danchin E.G."/>
            <person name="Da Silva C."/>
            <person name="Gautier A."/>
            <person name="Giraud C."/>
            <person name="Giraud T."/>
            <person name="Gonzalez C."/>
            <person name="Grossetete S."/>
            <person name="Guldener U."/>
            <person name="Henrissat B."/>
            <person name="Howlett B.J."/>
            <person name="Kodira C."/>
            <person name="Kretschmer M."/>
            <person name="Lappartient A."/>
            <person name="Leroch M."/>
            <person name="Levis C."/>
            <person name="Mauceli E."/>
            <person name="Neuveglise C."/>
            <person name="Oeser B."/>
            <person name="Pearson M."/>
            <person name="Poulain J."/>
            <person name="Poussereau N."/>
            <person name="Quesneville H."/>
            <person name="Rascle C."/>
            <person name="Schumacher J."/>
            <person name="Segurens B."/>
            <person name="Sexton A."/>
            <person name="Silva E."/>
            <person name="Sirven C."/>
            <person name="Soanes D.M."/>
            <person name="Talbot N.J."/>
            <person name="Templeton M."/>
            <person name="Yandava C."/>
            <person name="Yarden O."/>
            <person name="Zeng Q."/>
            <person name="Rollins J.A."/>
            <person name="Lebrun M.H."/>
            <person name="Dickman M."/>
        </authorList>
    </citation>
    <scope>NUCLEOTIDE SEQUENCE [LARGE SCALE GENOMIC DNA]</scope>
    <source>
        <strain evidence="4 5">B05.10</strain>
    </source>
</reference>
<dbReference type="RefSeq" id="XP_001551359.1">
    <property type="nucleotide sequence ID" value="XM_001551309.2"/>
</dbReference>
<evidence type="ECO:0000313" key="5">
    <source>
        <dbReference type="Proteomes" id="UP000001798"/>
    </source>
</evidence>
<proteinExistence type="inferred from homology"/>
<dbReference type="OMA" id="REGLNQH"/>
<gene>
    <name evidence="4" type="ORF">BCIN_10g05370</name>
</gene>
<dbReference type="GO" id="GO:0008483">
    <property type="term" value="F:transaminase activity"/>
    <property type="evidence" value="ECO:0007669"/>
    <property type="project" value="InterPro"/>
</dbReference>
<evidence type="ECO:0000313" key="4">
    <source>
        <dbReference type="EMBL" id="ATZ54543.1"/>
    </source>
</evidence>
<dbReference type="Pfam" id="PF00202">
    <property type="entry name" value="Aminotran_3"/>
    <property type="match status" value="1"/>
</dbReference>
<sequence>MSPAAIAEAHREDAYIANTKAMSNGSSLYVNGGAVQLGMKRTTFLFDRHLHKEFPVIVRGSGSNLYTKDGRVIFDATSGAAVSCLGHGNKRVTNAVFQQMASGIPYLASGFFAHETVDDLCEELINGTGRKMARVYLTGSGSEAMEATCKLARQYFYEKDKSTPRVNFIAREGSYHGNTLGALGMSGHKARRAPYAPFLMPNVHHVSSCNPYRQRLPNESDASFVSRKAAELEAKFQELGPETVIGFCAEPVVGAALGCVAALPGYLKAMRDVCHRHGALFILDEVMCGMGRTGTLHAWQSENIAPDLQTIGKGLGGGYQPIAGVLISQKVVNVLYNGTGQFIHGQTYQGMPVQAAAALEVQRIIRQHDVLDNVRTQGAYLGKLLKQRLSDHPNVGDIRGKGLFWGIEFVKDKKSKAAFEPKLSIAQKIHDRAISHPYNMTIYPGTGTVDGMCGDHIMLSPNYLVTKEDIEYIVRVTADVIETVFENL</sequence>
<dbReference type="Proteomes" id="UP000001798">
    <property type="component" value="Chromosome 10"/>
</dbReference>
<evidence type="ECO:0000256" key="1">
    <source>
        <dbReference type="ARBA" id="ARBA00008954"/>
    </source>
</evidence>
<evidence type="ECO:0008006" key="6">
    <source>
        <dbReference type="Google" id="ProtNLM"/>
    </source>
</evidence>
<dbReference type="AlphaFoldDB" id="A0A384JVE7"/>
<keyword evidence="2 3" id="KW-0663">Pyridoxal phosphate</keyword>
<name>A0A384JVE7_BOTFB</name>
<dbReference type="InterPro" id="IPR015421">
    <property type="entry name" value="PyrdxlP-dep_Trfase_major"/>
</dbReference>
<dbReference type="GO" id="GO:0005829">
    <property type="term" value="C:cytosol"/>
    <property type="evidence" value="ECO:0007669"/>
    <property type="project" value="TreeGrafter"/>
</dbReference>
<dbReference type="InterPro" id="IPR005814">
    <property type="entry name" value="Aminotrans_3"/>
</dbReference>
<dbReference type="NCBIfam" id="NF005685">
    <property type="entry name" value="PRK07483.1"/>
    <property type="match status" value="1"/>
</dbReference>
<dbReference type="CDD" id="cd00610">
    <property type="entry name" value="OAT_like"/>
    <property type="match status" value="1"/>
</dbReference>
<dbReference type="PANTHER" id="PTHR43094">
    <property type="entry name" value="AMINOTRANSFERASE"/>
    <property type="match status" value="1"/>
</dbReference>
<accession>A0A384JVE7</accession>
<dbReference type="Gene3D" id="3.90.1150.10">
    <property type="entry name" value="Aspartate Aminotransferase, domain 1"/>
    <property type="match status" value="1"/>
</dbReference>
<dbReference type="Gene3D" id="3.40.640.10">
    <property type="entry name" value="Type I PLP-dependent aspartate aminotransferase-like (Major domain)"/>
    <property type="match status" value="1"/>
</dbReference>
<dbReference type="PANTHER" id="PTHR43094:SF1">
    <property type="entry name" value="AMINOTRANSFERASE CLASS-III"/>
    <property type="match status" value="1"/>
</dbReference>
<keyword evidence="5" id="KW-1185">Reference proteome</keyword>
<protein>
    <recommendedName>
        <fullName evidence="6">Class III aminotransferase</fullName>
    </recommendedName>
</protein>
<dbReference type="VEuPathDB" id="FungiDB:Bcin10g05370"/>
<dbReference type="GO" id="GO:0030170">
    <property type="term" value="F:pyridoxal phosphate binding"/>
    <property type="evidence" value="ECO:0007669"/>
    <property type="project" value="InterPro"/>
</dbReference>
<comment type="similarity">
    <text evidence="1 3">Belongs to the class-III pyridoxal-phosphate-dependent aminotransferase family.</text>
</comment>
<reference evidence="4 5" key="3">
    <citation type="journal article" date="2017" name="Mol. Plant Pathol.">
        <title>A gapless genome sequence of the fungus Botrytis cinerea.</title>
        <authorList>
            <person name="Van Kan J.A."/>
            <person name="Stassen J.H."/>
            <person name="Mosbach A."/>
            <person name="Van Der Lee T.A."/>
            <person name="Faino L."/>
            <person name="Farmer A.D."/>
            <person name="Papasotiriou D.G."/>
            <person name="Zhou S."/>
            <person name="Seidl M.F."/>
            <person name="Cottam E."/>
            <person name="Edel D."/>
            <person name="Hahn M."/>
            <person name="Schwartz D.C."/>
            <person name="Dietrich R.A."/>
            <person name="Widdison S."/>
            <person name="Scalliet G."/>
        </authorList>
    </citation>
    <scope>NUCLEOTIDE SEQUENCE [LARGE SCALE GENOMIC DNA]</scope>
    <source>
        <strain evidence="4 5">B05.10</strain>
    </source>
</reference>
<dbReference type="EMBL" id="CP009814">
    <property type="protein sequence ID" value="ATZ54543.1"/>
    <property type="molecule type" value="Genomic_DNA"/>
</dbReference>
<evidence type="ECO:0000256" key="3">
    <source>
        <dbReference type="RuleBase" id="RU003560"/>
    </source>
</evidence>
<dbReference type="InterPro" id="IPR015424">
    <property type="entry name" value="PyrdxlP-dep_Trfase"/>
</dbReference>
<reference evidence="4 5" key="2">
    <citation type="journal article" date="2012" name="Eukaryot. Cell">
        <title>Genome update of Botrytis cinerea strains B05.10 and T4.</title>
        <authorList>
            <person name="Staats M."/>
            <person name="van Kan J.A."/>
        </authorList>
    </citation>
    <scope>NUCLEOTIDE SEQUENCE [LARGE SCALE GENOMIC DNA]</scope>
    <source>
        <strain evidence="4 5">B05.10</strain>
    </source>
</reference>
<dbReference type="GeneID" id="5431885"/>
<organism evidence="4 5">
    <name type="scientific">Botryotinia fuckeliana (strain B05.10)</name>
    <name type="common">Noble rot fungus</name>
    <name type="synonym">Botrytis cinerea</name>
    <dbReference type="NCBI Taxonomy" id="332648"/>
    <lineage>
        <taxon>Eukaryota</taxon>
        <taxon>Fungi</taxon>
        <taxon>Dikarya</taxon>
        <taxon>Ascomycota</taxon>
        <taxon>Pezizomycotina</taxon>
        <taxon>Leotiomycetes</taxon>
        <taxon>Helotiales</taxon>
        <taxon>Sclerotiniaceae</taxon>
        <taxon>Botrytis</taxon>
    </lineage>
</organism>
<evidence type="ECO:0000256" key="2">
    <source>
        <dbReference type="ARBA" id="ARBA00022898"/>
    </source>
</evidence>
<dbReference type="InterPro" id="IPR015422">
    <property type="entry name" value="PyrdxlP-dep_Trfase_small"/>
</dbReference>
<dbReference type="KEGG" id="bfu:BCIN_10g05370"/>